<gene>
    <name evidence="1" type="ORF">EPI10_004118</name>
</gene>
<proteinExistence type="predicted"/>
<dbReference type="AlphaFoldDB" id="A0A5B6UKM5"/>
<dbReference type="OrthoDB" id="20669at2759"/>
<dbReference type="EMBL" id="SMMG02000011">
    <property type="protein sequence ID" value="KAA3457437.1"/>
    <property type="molecule type" value="Genomic_DNA"/>
</dbReference>
<evidence type="ECO:0000313" key="2">
    <source>
        <dbReference type="Proteomes" id="UP000325315"/>
    </source>
</evidence>
<sequence length="66" mass="7464">MLNSMSLLEFDITVVLSVERVSILTQLDLVTICYLDSCKRHEVCPNSEVLSWFSEVKSLNILAGFI</sequence>
<organism evidence="1 2">
    <name type="scientific">Gossypium australe</name>
    <dbReference type="NCBI Taxonomy" id="47621"/>
    <lineage>
        <taxon>Eukaryota</taxon>
        <taxon>Viridiplantae</taxon>
        <taxon>Streptophyta</taxon>
        <taxon>Embryophyta</taxon>
        <taxon>Tracheophyta</taxon>
        <taxon>Spermatophyta</taxon>
        <taxon>Magnoliopsida</taxon>
        <taxon>eudicotyledons</taxon>
        <taxon>Gunneridae</taxon>
        <taxon>Pentapetalae</taxon>
        <taxon>rosids</taxon>
        <taxon>malvids</taxon>
        <taxon>Malvales</taxon>
        <taxon>Malvaceae</taxon>
        <taxon>Malvoideae</taxon>
        <taxon>Gossypium</taxon>
    </lineage>
</organism>
<keyword evidence="2" id="KW-1185">Reference proteome</keyword>
<accession>A0A5B6UKM5</accession>
<comment type="caution">
    <text evidence="1">The sequence shown here is derived from an EMBL/GenBank/DDBJ whole genome shotgun (WGS) entry which is preliminary data.</text>
</comment>
<dbReference type="Proteomes" id="UP000325315">
    <property type="component" value="Unassembled WGS sequence"/>
</dbReference>
<evidence type="ECO:0000313" key="1">
    <source>
        <dbReference type="EMBL" id="KAA3457437.1"/>
    </source>
</evidence>
<reference evidence="2" key="1">
    <citation type="journal article" date="2019" name="Plant Biotechnol. J.">
        <title>Genome sequencing of the Australian wild diploid species Gossypium australe highlights disease resistance and delayed gland morphogenesis.</title>
        <authorList>
            <person name="Cai Y."/>
            <person name="Cai X."/>
            <person name="Wang Q."/>
            <person name="Wang P."/>
            <person name="Zhang Y."/>
            <person name="Cai C."/>
            <person name="Xu Y."/>
            <person name="Wang K."/>
            <person name="Zhou Z."/>
            <person name="Wang C."/>
            <person name="Geng S."/>
            <person name="Li B."/>
            <person name="Dong Q."/>
            <person name="Hou Y."/>
            <person name="Wang H."/>
            <person name="Ai P."/>
            <person name="Liu Z."/>
            <person name="Yi F."/>
            <person name="Sun M."/>
            <person name="An G."/>
            <person name="Cheng J."/>
            <person name="Zhang Y."/>
            <person name="Shi Q."/>
            <person name="Xie Y."/>
            <person name="Shi X."/>
            <person name="Chang Y."/>
            <person name="Huang F."/>
            <person name="Chen Y."/>
            <person name="Hong S."/>
            <person name="Mi L."/>
            <person name="Sun Q."/>
            <person name="Zhang L."/>
            <person name="Zhou B."/>
            <person name="Peng R."/>
            <person name="Zhang X."/>
            <person name="Liu F."/>
        </authorList>
    </citation>
    <scope>NUCLEOTIDE SEQUENCE [LARGE SCALE GENOMIC DNA]</scope>
    <source>
        <strain evidence="2">cv. PA1801</strain>
    </source>
</reference>
<protein>
    <submittedName>
        <fullName evidence="1">DNA damage-binding 2</fullName>
    </submittedName>
</protein>
<name>A0A5B6UKM5_9ROSI</name>